<dbReference type="EMBL" id="JAQNDL010000001">
    <property type="protein sequence ID" value="MDC0717129.1"/>
    <property type="molecule type" value="Genomic_DNA"/>
</dbReference>
<gene>
    <name evidence="2" type="ORF">POL25_09520</name>
</gene>
<keyword evidence="3" id="KW-1185">Reference proteome</keyword>
<evidence type="ECO:0000256" key="1">
    <source>
        <dbReference type="SAM" id="SignalP"/>
    </source>
</evidence>
<feature type="signal peptide" evidence="1">
    <location>
        <begin position="1"/>
        <end position="25"/>
    </location>
</feature>
<dbReference type="RefSeq" id="WP_272085614.1">
    <property type="nucleotide sequence ID" value="NZ_JAQNDL010000001.1"/>
</dbReference>
<protein>
    <submittedName>
        <fullName evidence="2">MYXO-CTERM sorting domain-containing protein</fullName>
    </submittedName>
</protein>
<proteinExistence type="predicted"/>
<organism evidence="2 3">
    <name type="scientific">Nannocystis bainbridge</name>
    <dbReference type="NCBI Taxonomy" id="2995303"/>
    <lineage>
        <taxon>Bacteria</taxon>
        <taxon>Pseudomonadati</taxon>
        <taxon>Myxococcota</taxon>
        <taxon>Polyangia</taxon>
        <taxon>Nannocystales</taxon>
        <taxon>Nannocystaceae</taxon>
        <taxon>Nannocystis</taxon>
    </lineage>
</organism>
<comment type="caution">
    <text evidence="2">The sequence shown here is derived from an EMBL/GenBank/DDBJ whole genome shotgun (WGS) entry which is preliminary data.</text>
</comment>
<accession>A0ABT5DVN0</accession>
<dbReference type="Proteomes" id="UP001221686">
    <property type="component" value="Unassembled WGS sequence"/>
</dbReference>
<keyword evidence="1" id="KW-0732">Signal</keyword>
<dbReference type="NCBIfam" id="TIGR03382">
    <property type="entry name" value="GC_trans_RRR"/>
    <property type="match status" value="1"/>
</dbReference>
<dbReference type="SUPFAM" id="SSF49265">
    <property type="entry name" value="Fibronectin type III"/>
    <property type="match status" value="1"/>
</dbReference>
<name>A0ABT5DVN0_9BACT</name>
<dbReference type="InterPro" id="IPR024038">
    <property type="entry name" value="MYXO-CTERM"/>
</dbReference>
<sequence length="434" mass="45003">MPDISTRYVYAALLATFGFAGTARAALPDPGDFSVTYYVTDESGEFVRPMVERDFRYFSNRARCECGQRVGIEVKAKANAMLDTASRIQAYIGTQCPTAETSLAGQFLRCGVLAQLLGAEYIKGISGAFHPAFLPFGVDPAAPTRDVGAPETILGEGCGDVQGEAGLWLCSPNENAIAGCQAQDFFYGPDNALSKLSDIPTLAYDFSPPLMKVTGLTAEPGSGGVELHWEVPGAGDIAGFRVLCEEADSGASLGLDKATPDLLDLPSGTHYFTAGNLCGAEPFSTVKIAGQGVEDPGVCGNGVVEAGEACDDGDDNGPAGLCDAGCGLRVSAGLHALDWDHVCSDHIPFSSESVAIAGLENGKTYNFVLVAYDAFGNPRVHDKVVTATPDEALPAVGGDEGAAEGCACAAGQGGPGLWAMSLVGLLGLARRRRR</sequence>
<evidence type="ECO:0000313" key="3">
    <source>
        <dbReference type="Proteomes" id="UP001221686"/>
    </source>
</evidence>
<reference evidence="2 3" key="1">
    <citation type="submission" date="2022-11" db="EMBL/GenBank/DDBJ databases">
        <title>Minimal conservation of predation-associated metabolite biosynthetic gene clusters underscores biosynthetic potential of Myxococcota including descriptions for ten novel species: Archangium lansinium sp. nov., Myxococcus landrumus sp. nov., Nannocystis bai.</title>
        <authorList>
            <person name="Ahearne A."/>
            <person name="Stevens C."/>
            <person name="Dowd S."/>
        </authorList>
    </citation>
    <scope>NUCLEOTIDE SEQUENCE [LARGE SCALE GENOMIC DNA]</scope>
    <source>
        <strain evidence="2 3">BB15-2</strain>
    </source>
</reference>
<dbReference type="InterPro" id="IPR036116">
    <property type="entry name" value="FN3_sf"/>
</dbReference>
<dbReference type="NCBIfam" id="TIGR03901">
    <property type="entry name" value="MYXO-CTERM"/>
    <property type="match status" value="1"/>
</dbReference>
<evidence type="ECO:0000313" key="2">
    <source>
        <dbReference type="EMBL" id="MDC0717129.1"/>
    </source>
</evidence>
<dbReference type="InterPro" id="IPR017756">
    <property type="entry name" value="TM_Gly-Cys-Arg_CS"/>
</dbReference>
<feature type="chain" id="PRO_5046785724" evidence="1">
    <location>
        <begin position="26"/>
        <end position="434"/>
    </location>
</feature>